<evidence type="ECO:0000313" key="2">
    <source>
        <dbReference type="EMBL" id="KAG2120561.1"/>
    </source>
</evidence>
<comment type="caution">
    <text evidence="2">The sequence shown here is derived from an EMBL/GenBank/DDBJ whole genome shotgun (WGS) entry which is preliminary data.</text>
</comment>
<dbReference type="GeneID" id="64703042"/>
<dbReference type="AlphaFoldDB" id="A0A9P7K0X4"/>
<protein>
    <submittedName>
        <fullName evidence="2">Uncharacterized protein</fullName>
    </submittedName>
</protein>
<dbReference type="EMBL" id="JABBWM010000001">
    <property type="protein sequence ID" value="KAG2120561.1"/>
    <property type="molecule type" value="Genomic_DNA"/>
</dbReference>
<feature type="compositionally biased region" description="Acidic residues" evidence="1">
    <location>
        <begin position="75"/>
        <end position="85"/>
    </location>
</feature>
<reference evidence="2" key="1">
    <citation type="journal article" date="2020" name="New Phytol.">
        <title>Comparative genomics reveals dynamic genome evolution in host specialist ectomycorrhizal fungi.</title>
        <authorList>
            <person name="Lofgren L.A."/>
            <person name="Nguyen N.H."/>
            <person name="Vilgalys R."/>
            <person name="Ruytinx J."/>
            <person name="Liao H.L."/>
            <person name="Branco S."/>
            <person name="Kuo A."/>
            <person name="LaButti K."/>
            <person name="Lipzen A."/>
            <person name="Andreopoulos W."/>
            <person name="Pangilinan J."/>
            <person name="Riley R."/>
            <person name="Hundley H."/>
            <person name="Na H."/>
            <person name="Barry K."/>
            <person name="Grigoriev I.V."/>
            <person name="Stajich J.E."/>
            <person name="Kennedy P.G."/>
        </authorList>
    </citation>
    <scope>NUCLEOTIDE SEQUENCE</scope>
    <source>
        <strain evidence="2">FC423</strain>
    </source>
</reference>
<accession>A0A9P7K0X4</accession>
<name>A0A9P7K0X4_9AGAM</name>
<proteinExistence type="predicted"/>
<keyword evidence="3" id="KW-1185">Reference proteome</keyword>
<evidence type="ECO:0000256" key="1">
    <source>
        <dbReference type="SAM" id="MobiDB-lite"/>
    </source>
</evidence>
<sequence>MSASAGDKDDWCEYFVNQFVERDMLMRFHFGLGVGHVYSHQRAMQVIVQQNDITAQSTFVGEDDEDARNSRESDEGATDNEDEDVLIVDPTEQWCGSSQSSLLEQYEEMYDSEVELDYEN</sequence>
<evidence type="ECO:0000313" key="3">
    <source>
        <dbReference type="Proteomes" id="UP000823399"/>
    </source>
</evidence>
<dbReference type="Proteomes" id="UP000823399">
    <property type="component" value="Unassembled WGS sequence"/>
</dbReference>
<dbReference type="RefSeq" id="XP_041299937.1">
    <property type="nucleotide sequence ID" value="XM_041440783.1"/>
</dbReference>
<feature type="region of interest" description="Disordered" evidence="1">
    <location>
        <begin position="57"/>
        <end position="85"/>
    </location>
</feature>
<dbReference type="OrthoDB" id="2673182at2759"/>
<organism evidence="2 3">
    <name type="scientific">Suillus discolor</name>
    <dbReference type="NCBI Taxonomy" id="1912936"/>
    <lineage>
        <taxon>Eukaryota</taxon>
        <taxon>Fungi</taxon>
        <taxon>Dikarya</taxon>
        <taxon>Basidiomycota</taxon>
        <taxon>Agaricomycotina</taxon>
        <taxon>Agaricomycetes</taxon>
        <taxon>Agaricomycetidae</taxon>
        <taxon>Boletales</taxon>
        <taxon>Suillineae</taxon>
        <taxon>Suillaceae</taxon>
        <taxon>Suillus</taxon>
    </lineage>
</organism>
<gene>
    <name evidence="2" type="ORF">F5147DRAFT_766475</name>
</gene>